<feature type="region of interest" description="Disordered" evidence="10">
    <location>
        <begin position="267"/>
        <end position="294"/>
    </location>
</feature>
<dbReference type="InterPro" id="IPR008685">
    <property type="entry name" value="Centromere_Mis12"/>
</dbReference>
<organism evidence="11 12">
    <name type="scientific">Lodderomyces beijingensis</name>
    <dbReference type="NCBI Taxonomy" id="1775926"/>
    <lineage>
        <taxon>Eukaryota</taxon>
        <taxon>Fungi</taxon>
        <taxon>Dikarya</taxon>
        <taxon>Ascomycota</taxon>
        <taxon>Saccharomycotina</taxon>
        <taxon>Pichiomycetes</taxon>
        <taxon>Debaryomycetaceae</taxon>
        <taxon>Candida/Lodderomyces clade</taxon>
        <taxon>Lodderomyces</taxon>
    </lineage>
</organism>
<evidence type="ECO:0000256" key="5">
    <source>
        <dbReference type="ARBA" id="ARBA00022776"/>
    </source>
</evidence>
<sequence length="308" mass="35116">MRTTSLIMEHFGFNVVIKVVDEVVTAMNNMSFKGVEAFEKYLLDVHAKGKFPASVTVDSIKEGTAKLESLIQSNIDDSFDKYELYCVRNIFSIPPRLVEGGWIRLKQHEGVDFASDSTTMRFEFDQEVSHMYHCIEEELHLRKIIKLQTVKMQKIVAYLNMIQRSLLPLSSGNDLDQASGSKEGGATQEEKYNRLQPLESALGYLRAQLNSTMAQVEQLSKRLDNLQNSRRGVLRPSSREKFVENRTMRILQRLGLDESALQTRIRKVESPNDENGASANNRDNSLSDERFPTSVEHLSQLKDINKIV</sequence>
<dbReference type="Proteomes" id="UP001497383">
    <property type="component" value="Chromosome 4"/>
</dbReference>
<dbReference type="Pfam" id="PF05859">
    <property type="entry name" value="Mis12"/>
    <property type="match status" value="1"/>
</dbReference>
<keyword evidence="9" id="KW-0137">Centromere</keyword>
<feature type="compositionally biased region" description="Polar residues" evidence="10">
    <location>
        <begin position="273"/>
        <end position="284"/>
    </location>
</feature>
<name>A0ABP0ZN44_9ASCO</name>
<keyword evidence="6" id="KW-0995">Kinetochore</keyword>
<keyword evidence="8" id="KW-0131">Cell cycle</keyword>
<evidence type="ECO:0000256" key="4">
    <source>
        <dbReference type="ARBA" id="ARBA00022618"/>
    </source>
</evidence>
<feature type="region of interest" description="Disordered" evidence="10">
    <location>
        <begin position="173"/>
        <end position="192"/>
    </location>
</feature>
<dbReference type="GeneID" id="92208988"/>
<evidence type="ECO:0000256" key="9">
    <source>
        <dbReference type="ARBA" id="ARBA00023328"/>
    </source>
</evidence>
<protein>
    <submittedName>
        <fullName evidence="11">Uncharacterized protein</fullName>
    </submittedName>
</protein>
<keyword evidence="3" id="KW-0158">Chromosome</keyword>
<evidence type="ECO:0000256" key="2">
    <source>
        <dbReference type="ARBA" id="ARBA00008643"/>
    </source>
</evidence>
<evidence type="ECO:0000256" key="7">
    <source>
        <dbReference type="ARBA" id="ARBA00023054"/>
    </source>
</evidence>
<dbReference type="RefSeq" id="XP_066830730.1">
    <property type="nucleotide sequence ID" value="XM_066973941.1"/>
</dbReference>
<reference evidence="11 12" key="1">
    <citation type="submission" date="2024-03" db="EMBL/GenBank/DDBJ databases">
        <authorList>
            <person name="Brejova B."/>
        </authorList>
    </citation>
    <scope>NUCLEOTIDE SEQUENCE [LARGE SCALE GENOMIC DNA]</scope>
    <source>
        <strain evidence="11 12">CBS 14171</strain>
    </source>
</reference>
<evidence type="ECO:0000313" key="11">
    <source>
        <dbReference type="EMBL" id="CAK9439692.1"/>
    </source>
</evidence>
<accession>A0ABP0ZN44</accession>
<keyword evidence="12" id="KW-1185">Reference proteome</keyword>
<dbReference type="PANTHER" id="PTHR14527">
    <property type="entry name" value="PROTEIN MIS12 HOMOLOG"/>
    <property type="match status" value="1"/>
</dbReference>
<evidence type="ECO:0000256" key="8">
    <source>
        <dbReference type="ARBA" id="ARBA00023306"/>
    </source>
</evidence>
<keyword evidence="5" id="KW-0498">Mitosis</keyword>
<comment type="subcellular location">
    <subcellularLocation>
        <location evidence="1">Chromosome</location>
        <location evidence="1">Centromere</location>
        <location evidence="1">Kinetochore</location>
    </subcellularLocation>
</comment>
<dbReference type="PANTHER" id="PTHR14527:SF2">
    <property type="entry name" value="PROTEIN MIS12 HOMOLOG"/>
    <property type="match status" value="1"/>
</dbReference>
<gene>
    <name evidence="11" type="ORF">LODBEIA_P37920</name>
</gene>
<proteinExistence type="inferred from homology"/>
<evidence type="ECO:0000256" key="1">
    <source>
        <dbReference type="ARBA" id="ARBA00004629"/>
    </source>
</evidence>
<evidence type="ECO:0000256" key="10">
    <source>
        <dbReference type="SAM" id="MobiDB-lite"/>
    </source>
</evidence>
<comment type="similarity">
    <text evidence="2">Belongs to the mis12 family.</text>
</comment>
<keyword evidence="7" id="KW-0175">Coiled coil</keyword>
<evidence type="ECO:0000256" key="3">
    <source>
        <dbReference type="ARBA" id="ARBA00022454"/>
    </source>
</evidence>
<evidence type="ECO:0000313" key="12">
    <source>
        <dbReference type="Proteomes" id="UP001497383"/>
    </source>
</evidence>
<keyword evidence="4" id="KW-0132">Cell division</keyword>
<dbReference type="EMBL" id="OZ022408">
    <property type="protein sequence ID" value="CAK9439692.1"/>
    <property type="molecule type" value="Genomic_DNA"/>
</dbReference>
<evidence type="ECO:0000256" key="6">
    <source>
        <dbReference type="ARBA" id="ARBA00022838"/>
    </source>
</evidence>